<gene>
    <name evidence="2" type="ORF">GJ744_001047</name>
</gene>
<sequence length="77" mass="8425">MPNTSKPPTGLLEPITVEPNNFKGDLVTSNQRPAAQSQELGMESEPKHRRGGGWCVKPGTSERLQGVNTSKERPWSP</sequence>
<name>A0A8H7DZT2_9EURO</name>
<evidence type="ECO:0000313" key="3">
    <source>
        <dbReference type="Proteomes" id="UP000606974"/>
    </source>
</evidence>
<protein>
    <submittedName>
        <fullName evidence="2">Uncharacterized protein</fullName>
    </submittedName>
</protein>
<evidence type="ECO:0000313" key="2">
    <source>
        <dbReference type="EMBL" id="KAF7505344.1"/>
    </source>
</evidence>
<dbReference type="AlphaFoldDB" id="A0A8H7DZT2"/>
<keyword evidence="3" id="KW-1185">Reference proteome</keyword>
<feature type="compositionally biased region" description="Polar residues" evidence="1">
    <location>
        <begin position="27"/>
        <end position="39"/>
    </location>
</feature>
<accession>A0A8H7DZT2</accession>
<comment type="caution">
    <text evidence="2">The sequence shown here is derived from an EMBL/GenBank/DDBJ whole genome shotgun (WGS) entry which is preliminary data.</text>
</comment>
<proteinExistence type="predicted"/>
<reference evidence="2" key="1">
    <citation type="submission" date="2020-02" db="EMBL/GenBank/DDBJ databases">
        <authorList>
            <person name="Palmer J.M."/>
        </authorList>
    </citation>
    <scope>NUCLEOTIDE SEQUENCE</scope>
    <source>
        <strain evidence="2">EPUS1.4</strain>
        <tissue evidence="2">Thallus</tissue>
    </source>
</reference>
<feature type="region of interest" description="Disordered" evidence="1">
    <location>
        <begin position="1"/>
        <end position="77"/>
    </location>
</feature>
<dbReference type="Proteomes" id="UP000606974">
    <property type="component" value="Unassembled WGS sequence"/>
</dbReference>
<organism evidence="2 3">
    <name type="scientific">Endocarpon pusillum</name>
    <dbReference type="NCBI Taxonomy" id="364733"/>
    <lineage>
        <taxon>Eukaryota</taxon>
        <taxon>Fungi</taxon>
        <taxon>Dikarya</taxon>
        <taxon>Ascomycota</taxon>
        <taxon>Pezizomycotina</taxon>
        <taxon>Eurotiomycetes</taxon>
        <taxon>Chaetothyriomycetidae</taxon>
        <taxon>Verrucariales</taxon>
        <taxon>Verrucariaceae</taxon>
        <taxon>Endocarpon</taxon>
    </lineage>
</organism>
<dbReference type="EMBL" id="JAACFV010000112">
    <property type="protein sequence ID" value="KAF7505344.1"/>
    <property type="molecule type" value="Genomic_DNA"/>
</dbReference>
<evidence type="ECO:0000256" key="1">
    <source>
        <dbReference type="SAM" id="MobiDB-lite"/>
    </source>
</evidence>